<feature type="domain" description="N-acetyltransferase" evidence="1">
    <location>
        <begin position="4"/>
        <end position="145"/>
    </location>
</feature>
<gene>
    <name evidence="2" type="ORF">YH63_003605</name>
</gene>
<organism evidence="2 3">
    <name type="scientific">Afipia massiliensis</name>
    <dbReference type="NCBI Taxonomy" id="211460"/>
    <lineage>
        <taxon>Bacteria</taxon>
        <taxon>Pseudomonadati</taxon>
        <taxon>Pseudomonadota</taxon>
        <taxon>Alphaproteobacteria</taxon>
        <taxon>Hyphomicrobiales</taxon>
        <taxon>Nitrobacteraceae</taxon>
        <taxon>Afipia</taxon>
    </lineage>
</organism>
<dbReference type="PROSITE" id="PS51186">
    <property type="entry name" value="GNAT"/>
    <property type="match status" value="1"/>
</dbReference>
<dbReference type="InterPro" id="IPR000182">
    <property type="entry name" value="GNAT_dom"/>
</dbReference>
<dbReference type="SUPFAM" id="SSF55729">
    <property type="entry name" value="Acyl-CoA N-acyltransferases (Nat)"/>
    <property type="match status" value="1"/>
</dbReference>
<evidence type="ECO:0000313" key="3">
    <source>
        <dbReference type="Proteomes" id="UP000034832"/>
    </source>
</evidence>
<sequence length="175" mass="19360">MSSIEIDIATGDTAWPAVKPLLSAVWPPEVVKVSPWGHIVFAHADLRVMIELDGDVVCHVGIYRRTGTWNGRKVTIGGIGGVATREDCRGRGYATLAINAAIHTLTEERATDFGMLFCEPHNNAFYEKLGWQTFNGPVYAEQPTGRAQFEAMAPYVFKIKRLLREGTIDLCGLPW</sequence>
<dbReference type="AlphaFoldDB" id="A0A4U6BNK9"/>
<dbReference type="Pfam" id="PF13527">
    <property type="entry name" value="Acetyltransf_9"/>
    <property type="match status" value="1"/>
</dbReference>
<dbReference type="CDD" id="cd04301">
    <property type="entry name" value="NAT_SF"/>
    <property type="match status" value="1"/>
</dbReference>
<comment type="caution">
    <text evidence="2">The sequence shown here is derived from an EMBL/GenBank/DDBJ whole genome shotgun (WGS) entry which is preliminary data.</text>
</comment>
<dbReference type="Gene3D" id="3.40.630.30">
    <property type="match status" value="1"/>
</dbReference>
<accession>A0A4U6BNK9</accession>
<dbReference type="InterPro" id="IPR016181">
    <property type="entry name" value="Acyl_CoA_acyltransferase"/>
</dbReference>
<dbReference type="EMBL" id="LBIA02000001">
    <property type="protein sequence ID" value="TKT70568.1"/>
    <property type="molecule type" value="Genomic_DNA"/>
</dbReference>
<dbReference type="OrthoDB" id="70281at2"/>
<evidence type="ECO:0000313" key="2">
    <source>
        <dbReference type="EMBL" id="TKT70568.1"/>
    </source>
</evidence>
<reference evidence="2" key="1">
    <citation type="submission" date="2019-04" db="EMBL/GenBank/DDBJ databases">
        <title>Whole genome sequencing of cave bacteria.</title>
        <authorList>
            <person name="Gan H.M."/>
            <person name="Barton H."/>
            <person name="Savka M.A."/>
        </authorList>
    </citation>
    <scope>NUCLEOTIDE SEQUENCE [LARGE SCALE GENOMIC DNA]</scope>
    <source>
        <strain evidence="2">LC387</strain>
    </source>
</reference>
<dbReference type="Proteomes" id="UP000034832">
    <property type="component" value="Unassembled WGS sequence"/>
</dbReference>
<dbReference type="GO" id="GO:0016747">
    <property type="term" value="F:acyltransferase activity, transferring groups other than amino-acyl groups"/>
    <property type="evidence" value="ECO:0007669"/>
    <property type="project" value="InterPro"/>
</dbReference>
<dbReference type="STRING" id="211460.YH63_15295"/>
<keyword evidence="3" id="KW-1185">Reference proteome</keyword>
<name>A0A4U6BNK9_9BRAD</name>
<protein>
    <submittedName>
        <fullName evidence="2">GNAT family N-acetyltransferase</fullName>
    </submittedName>
</protein>
<dbReference type="RefSeq" id="WP_046828791.1">
    <property type="nucleotide sequence ID" value="NZ_LBIA02000001.1"/>
</dbReference>
<proteinExistence type="predicted"/>
<evidence type="ECO:0000259" key="1">
    <source>
        <dbReference type="PROSITE" id="PS51186"/>
    </source>
</evidence>